<organism evidence="2">
    <name type="scientific">Lepeophtheirus salmonis</name>
    <name type="common">Salmon louse</name>
    <name type="synonym">Caligus salmonis</name>
    <dbReference type="NCBI Taxonomy" id="72036"/>
    <lineage>
        <taxon>Eukaryota</taxon>
        <taxon>Metazoa</taxon>
        <taxon>Ecdysozoa</taxon>
        <taxon>Arthropoda</taxon>
        <taxon>Crustacea</taxon>
        <taxon>Multicrustacea</taxon>
        <taxon>Hexanauplia</taxon>
        <taxon>Copepoda</taxon>
        <taxon>Siphonostomatoida</taxon>
        <taxon>Caligidae</taxon>
        <taxon>Lepeophtheirus</taxon>
    </lineage>
</organism>
<reference evidence="2" key="1">
    <citation type="submission" date="2014-05" db="EMBL/GenBank/DDBJ databases">
        <authorList>
            <person name="Chronopoulou M."/>
        </authorList>
    </citation>
    <scope>NUCLEOTIDE SEQUENCE</scope>
    <source>
        <tissue evidence="2">Whole organism</tissue>
    </source>
</reference>
<evidence type="ECO:0000313" key="2">
    <source>
        <dbReference type="EMBL" id="CDW34498.1"/>
    </source>
</evidence>
<sequence>MIYFILIMFLNLHKNLLYYIRQYRARATYTFASLLVLLLNAGISIFHAHIHRFFVFQKLNCLAFCGHFDKV</sequence>
<proteinExistence type="predicted"/>
<dbReference type="EMBL" id="HACA01017137">
    <property type="protein sequence ID" value="CDW34498.1"/>
    <property type="molecule type" value="Transcribed_RNA"/>
</dbReference>
<protein>
    <submittedName>
        <fullName evidence="2">Uncharacterized protein</fullName>
    </submittedName>
</protein>
<keyword evidence="1" id="KW-0812">Transmembrane</keyword>
<keyword evidence="1" id="KW-0472">Membrane</keyword>
<feature type="transmembrane region" description="Helical" evidence="1">
    <location>
        <begin position="29"/>
        <end position="50"/>
    </location>
</feature>
<dbReference type="AlphaFoldDB" id="A0A0K2U8F2"/>
<keyword evidence="1" id="KW-1133">Transmembrane helix</keyword>
<evidence type="ECO:0000256" key="1">
    <source>
        <dbReference type="SAM" id="Phobius"/>
    </source>
</evidence>
<accession>A0A0K2U8F2</accession>
<name>A0A0K2U8F2_LEPSM</name>